<keyword evidence="2" id="KW-0547">Nucleotide-binding</keyword>
<dbReference type="InterPro" id="IPR003593">
    <property type="entry name" value="AAA+_ATPase"/>
</dbReference>
<dbReference type="OrthoDB" id="9782239at2"/>
<dbReference type="Gene3D" id="3.40.50.300">
    <property type="entry name" value="P-loop containing nucleotide triphosphate hydrolases"/>
    <property type="match status" value="1"/>
</dbReference>
<dbReference type="RefSeq" id="WP_084158535.1">
    <property type="nucleotide sequence ID" value="NZ_AP028867.1"/>
</dbReference>
<keyword evidence="1" id="KW-0592">Phosphate transport</keyword>
<name>A0A4Y8LAC8_9BACT</name>
<dbReference type="PANTHER" id="PTHR43423:SF1">
    <property type="entry name" value="ABC TRANSPORTER I FAMILY MEMBER 17"/>
    <property type="match status" value="1"/>
</dbReference>
<dbReference type="InterPro" id="IPR005670">
    <property type="entry name" value="PstB-like"/>
</dbReference>
<keyword evidence="1" id="KW-0813">Transport</keyword>
<dbReference type="GO" id="GO:0005315">
    <property type="term" value="F:phosphate transmembrane transporter activity"/>
    <property type="evidence" value="ECO:0007669"/>
    <property type="project" value="InterPro"/>
</dbReference>
<accession>A0A4Y8LAC8</accession>
<evidence type="ECO:0000256" key="3">
    <source>
        <dbReference type="ARBA" id="ARBA00022840"/>
    </source>
</evidence>
<comment type="caution">
    <text evidence="5">The sequence shown here is derived from an EMBL/GenBank/DDBJ whole genome shotgun (WGS) entry which is preliminary data.</text>
</comment>
<dbReference type="STRING" id="1121485.GCA_000426485_02461"/>
<dbReference type="Proteomes" id="UP000297861">
    <property type="component" value="Unassembled WGS sequence"/>
</dbReference>
<keyword evidence="3 5" id="KW-0067">ATP-binding</keyword>
<feature type="domain" description="ABC transporter" evidence="4">
    <location>
        <begin position="49"/>
        <end position="290"/>
    </location>
</feature>
<dbReference type="GO" id="GO:0016020">
    <property type="term" value="C:membrane"/>
    <property type="evidence" value="ECO:0007669"/>
    <property type="project" value="InterPro"/>
</dbReference>
<evidence type="ECO:0000256" key="1">
    <source>
        <dbReference type="ARBA" id="ARBA00022592"/>
    </source>
</evidence>
<dbReference type="CDD" id="cd03260">
    <property type="entry name" value="ABC_PstB_phosphate_transporter"/>
    <property type="match status" value="1"/>
</dbReference>
<dbReference type="AlphaFoldDB" id="A0A4Y8LAC8"/>
<keyword evidence="6" id="KW-1185">Reference proteome</keyword>
<evidence type="ECO:0000256" key="2">
    <source>
        <dbReference type="ARBA" id="ARBA00022741"/>
    </source>
</evidence>
<evidence type="ECO:0000313" key="6">
    <source>
        <dbReference type="Proteomes" id="UP000297861"/>
    </source>
</evidence>
<dbReference type="GO" id="GO:0016887">
    <property type="term" value="F:ATP hydrolysis activity"/>
    <property type="evidence" value="ECO:0007669"/>
    <property type="project" value="InterPro"/>
</dbReference>
<reference evidence="5 6" key="1">
    <citation type="submission" date="2019-03" db="EMBL/GenBank/DDBJ databases">
        <title>San Antonio Military Medical Center submission to MRSN (WRAIR), pending publication.</title>
        <authorList>
            <person name="Blyth D.M."/>
            <person name="Mccarthy S.L."/>
            <person name="Schall S.E."/>
            <person name="Stam J.A."/>
            <person name="Ong A.C."/>
            <person name="Mcgann P.T."/>
        </authorList>
    </citation>
    <scope>NUCLEOTIDE SEQUENCE [LARGE SCALE GENOMIC DNA]</scope>
    <source>
        <strain evidence="5 6">MRSN571793</strain>
    </source>
</reference>
<dbReference type="GO" id="GO:0005524">
    <property type="term" value="F:ATP binding"/>
    <property type="evidence" value="ECO:0007669"/>
    <property type="project" value="UniProtKB-KW"/>
</dbReference>
<dbReference type="InterPro" id="IPR027417">
    <property type="entry name" value="P-loop_NTPase"/>
</dbReference>
<dbReference type="InterPro" id="IPR003439">
    <property type="entry name" value="ABC_transporter-like_ATP-bd"/>
</dbReference>
<sequence length="295" mass="32939">MAAIQSLFHSLRNTSLLTPDKSVLNFLVNRVADQNQSLNQTDGKQSSNIKISNLNVSIKDNHILKDINLEIPNNKITCIIGPSGCGKSTLLKTVNRLIDDNRDVKINGQIEVDGENIYGKKVEVTHIRKKLGLLSQRPTPLPMSIYDNITFGCKIHGIRGKKRLNEVVKNNLIAAGLWEEVKDRLHSPASSLSIGQQQRLCLARGLAIEPQFILGDESTSALDPISSRHIEDLFLKLKEKYGIILVTHTLRQALRIADYVVFIYLGEIIETGPAKELFNNPKHELTKQYLSGVFS</sequence>
<gene>
    <name evidence="5" type="ORF">E2605_05015</name>
</gene>
<dbReference type="PANTHER" id="PTHR43423">
    <property type="entry name" value="ABC TRANSPORTER I FAMILY MEMBER 17"/>
    <property type="match status" value="1"/>
</dbReference>
<dbReference type="SUPFAM" id="SSF52540">
    <property type="entry name" value="P-loop containing nucleoside triphosphate hydrolases"/>
    <property type="match status" value="1"/>
</dbReference>
<proteinExistence type="predicted"/>
<protein>
    <submittedName>
        <fullName evidence="5">Phosphate ABC transporter ATP-binding protein</fullName>
    </submittedName>
</protein>
<dbReference type="GO" id="GO:0035435">
    <property type="term" value="P:phosphate ion transmembrane transport"/>
    <property type="evidence" value="ECO:0007669"/>
    <property type="project" value="InterPro"/>
</dbReference>
<dbReference type="EMBL" id="SOML01000002">
    <property type="protein sequence ID" value="TFD97980.1"/>
    <property type="molecule type" value="Genomic_DNA"/>
</dbReference>
<evidence type="ECO:0000259" key="4">
    <source>
        <dbReference type="PROSITE" id="PS50893"/>
    </source>
</evidence>
<organism evidence="5 6">
    <name type="scientific">Dysgonomonas capnocytophagoides</name>
    <dbReference type="NCBI Taxonomy" id="45254"/>
    <lineage>
        <taxon>Bacteria</taxon>
        <taxon>Pseudomonadati</taxon>
        <taxon>Bacteroidota</taxon>
        <taxon>Bacteroidia</taxon>
        <taxon>Bacteroidales</taxon>
        <taxon>Dysgonomonadaceae</taxon>
        <taxon>Dysgonomonas</taxon>
    </lineage>
</organism>
<dbReference type="Pfam" id="PF00005">
    <property type="entry name" value="ABC_tran"/>
    <property type="match status" value="1"/>
</dbReference>
<evidence type="ECO:0000313" key="5">
    <source>
        <dbReference type="EMBL" id="TFD97980.1"/>
    </source>
</evidence>
<dbReference type="PROSITE" id="PS50893">
    <property type="entry name" value="ABC_TRANSPORTER_2"/>
    <property type="match status" value="1"/>
</dbReference>
<dbReference type="SMART" id="SM00382">
    <property type="entry name" value="AAA"/>
    <property type="match status" value="1"/>
</dbReference>